<dbReference type="InterPro" id="IPR050576">
    <property type="entry name" value="Cilia_flagella_integrity"/>
</dbReference>
<evidence type="ECO:0000256" key="1">
    <source>
        <dbReference type="ARBA" id="ARBA00004430"/>
    </source>
</evidence>
<accession>A0A7S0R4Q2</accession>
<dbReference type="EMBL" id="HBFA01017304">
    <property type="protein sequence ID" value="CAD8666900.1"/>
    <property type="molecule type" value="Transcribed_RNA"/>
</dbReference>
<gene>
    <name evidence="7" type="ORF">POBO1169_LOCUS8840</name>
</gene>
<evidence type="ECO:0000256" key="2">
    <source>
        <dbReference type="ARBA" id="ARBA00022614"/>
    </source>
</evidence>
<dbReference type="Pfam" id="PF14580">
    <property type="entry name" value="LRR_9"/>
    <property type="match status" value="1"/>
</dbReference>
<dbReference type="InterPro" id="IPR032675">
    <property type="entry name" value="LRR_dom_sf"/>
</dbReference>
<keyword evidence="4" id="KW-0969">Cilium</keyword>
<dbReference type="Gene3D" id="3.80.10.10">
    <property type="entry name" value="Ribonuclease Inhibitor"/>
    <property type="match status" value="2"/>
</dbReference>
<dbReference type="InterPro" id="IPR001611">
    <property type="entry name" value="Leu-rich_rpt"/>
</dbReference>
<dbReference type="AlphaFoldDB" id="A0A7S0R4Q2"/>
<dbReference type="GO" id="GO:0005930">
    <property type="term" value="C:axoneme"/>
    <property type="evidence" value="ECO:0007669"/>
    <property type="project" value="UniProtKB-SubCell"/>
</dbReference>
<keyword evidence="3" id="KW-0677">Repeat</keyword>
<organism evidence="7">
    <name type="scientific">Pyramimonas obovata</name>
    <dbReference type="NCBI Taxonomy" id="1411642"/>
    <lineage>
        <taxon>Eukaryota</taxon>
        <taxon>Viridiplantae</taxon>
        <taxon>Chlorophyta</taxon>
        <taxon>Pyramimonadophyceae</taxon>
        <taxon>Pyramimonadales</taxon>
        <taxon>Pyramimonadaceae</taxon>
        <taxon>Pyramimonas</taxon>
        <taxon>Pyramimonas incertae sedis</taxon>
    </lineage>
</organism>
<evidence type="ECO:0000256" key="6">
    <source>
        <dbReference type="SAM" id="MobiDB-lite"/>
    </source>
</evidence>
<keyword evidence="5" id="KW-0966">Cell projection</keyword>
<evidence type="ECO:0008006" key="8">
    <source>
        <dbReference type="Google" id="ProtNLM"/>
    </source>
</evidence>
<protein>
    <recommendedName>
        <fullName evidence="8">Dynein assembly factor 1, axonemal homolog</fullName>
    </recommendedName>
</protein>
<name>A0A7S0R4Q2_9CHLO</name>
<sequence>MEMTKEWLKKHCKEQNQYGTPALNDKLYLHFKGFHAIENLEEYTGLKALFLEGNAIDSLDGLQGLTNLKCLFIQQNCIPEIEEGVLDTLTELSNFNLSNNNIRKLQNLQNLTCLHTLQLANNFLPNIESISHLRECPSISVLDLSNNKIEGTYEELIELLKAMPNLSVVYLKGNPIVNNIKSYRKNLIASMPKLTYLDDRPVFPNERRCAEAWYAAGGGKEGLEAERMEREKIAEEKKAEDDRQYQFMKKIVDRKPLVYKDGRYVRRDDIDVDGEDISDDEGSDYEEEEEPEELVAARKRLAELQAANRGVEKPVELIQAQ</sequence>
<evidence type="ECO:0000256" key="4">
    <source>
        <dbReference type="ARBA" id="ARBA00023069"/>
    </source>
</evidence>
<evidence type="ECO:0000256" key="3">
    <source>
        <dbReference type="ARBA" id="ARBA00022737"/>
    </source>
</evidence>
<dbReference type="SMART" id="SM00365">
    <property type="entry name" value="LRR_SD22"/>
    <property type="match status" value="4"/>
</dbReference>
<proteinExistence type="predicted"/>
<evidence type="ECO:0000313" key="7">
    <source>
        <dbReference type="EMBL" id="CAD8666900.1"/>
    </source>
</evidence>
<evidence type="ECO:0000256" key="5">
    <source>
        <dbReference type="ARBA" id="ARBA00023273"/>
    </source>
</evidence>
<dbReference type="SUPFAM" id="SSF52075">
    <property type="entry name" value="Outer arm dynein light chain 1"/>
    <property type="match status" value="1"/>
</dbReference>
<comment type="subcellular location">
    <subcellularLocation>
        <location evidence="1">Cytoplasm</location>
        <location evidence="1">Cytoskeleton</location>
        <location evidence="1">Cilium axoneme</location>
    </subcellularLocation>
</comment>
<keyword evidence="2" id="KW-0433">Leucine-rich repeat</keyword>
<feature type="region of interest" description="Disordered" evidence="6">
    <location>
        <begin position="270"/>
        <end position="292"/>
    </location>
</feature>
<dbReference type="PANTHER" id="PTHR45973">
    <property type="entry name" value="PROTEIN PHOSPHATASE 1 REGULATORY SUBUNIT SDS22-RELATED"/>
    <property type="match status" value="1"/>
</dbReference>
<dbReference type="PROSITE" id="PS51450">
    <property type="entry name" value="LRR"/>
    <property type="match status" value="3"/>
</dbReference>
<reference evidence="7" key="1">
    <citation type="submission" date="2021-01" db="EMBL/GenBank/DDBJ databases">
        <authorList>
            <person name="Corre E."/>
            <person name="Pelletier E."/>
            <person name="Niang G."/>
            <person name="Scheremetjew M."/>
            <person name="Finn R."/>
            <person name="Kale V."/>
            <person name="Holt S."/>
            <person name="Cochrane G."/>
            <person name="Meng A."/>
            <person name="Brown T."/>
            <person name="Cohen L."/>
        </authorList>
    </citation>
    <scope>NUCLEOTIDE SEQUENCE</scope>
    <source>
        <strain evidence="7">CCMP722</strain>
    </source>
</reference>
<dbReference type="PANTHER" id="PTHR45973:SF9">
    <property type="entry name" value="LEUCINE-RICH REPEAT-CONTAINING PROTEIN 46"/>
    <property type="match status" value="1"/>
</dbReference>